<dbReference type="PANTHER" id="PTHR43557">
    <property type="entry name" value="APOPTOSIS-INDUCING FACTOR 1"/>
    <property type="match status" value="1"/>
</dbReference>
<dbReference type="GO" id="GO:0016174">
    <property type="term" value="F:NAD(P)H oxidase H2O2-forming activity"/>
    <property type="evidence" value="ECO:0007669"/>
    <property type="project" value="TreeGrafter"/>
</dbReference>
<dbReference type="Gramene" id="CMO099CT">
    <property type="protein sequence ID" value="CMO099CT"/>
    <property type="gene ID" value="CMO099C"/>
</dbReference>
<dbReference type="AlphaFoldDB" id="M1V5Y4"/>
<proteinExistence type="predicted"/>
<keyword evidence="2" id="KW-0274">FAD</keyword>
<accession>M1V5Y4</accession>
<keyword evidence="1" id="KW-0285">Flavoprotein</keyword>
<evidence type="ECO:0000313" key="7">
    <source>
        <dbReference type="Proteomes" id="UP000007014"/>
    </source>
</evidence>
<dbReference type="InterPro" id="IPR050446">
    <property type="entry name" value="FAD-oxidoreductase/Apoptosis"/>
</dbReference>
<dbReference type="GO" id="GO:0005739">
    <property type="term" value="C:mitochondrion"/>
    <property type="evidence" value="ECO:0007669"/>
    <property type="project" value="TreeGrafter"/>
</dbReference>
<evidence type="ECO:0000256" key="2">
    <source>
        <dbReference type="ARBA" id="ARBA00022827"/>
    </source>
</evidence>
<dbReference type="OrthoDB" id="6029at2759"/>
<evidence type="ECO:0000256" key="1">
    <source>
        <dbReference type="ARBA" id="ARBA00022630"/>
    </source>
</evidence>
<dbReference type="Pfam" id="PF07992">
    <property type="entry name" value="Pyr_redox_2"/>
    <property type="match status" value="1"/>
</dbReference>
<reference evidence="6 7" key="2">
    <citation type="journal article" date="2007" name="BMC Biol.">
        <title>A 100%-complete sequence reveals unusually simple genomic features in the hot-spring red alga Cyanidioschyzon merolae.</title>
        <authorList>
            <person name="Nozaki H."/>
            <person name="Takano H."/>
            <person name="Misumi O."/>
            <person name="Terasawa K."/>
            <person name="Matsuzaki M."/>
            <person name="Maruyama S."/>
            <person name="Nishida K."/>
            <person name="Yagisawa F."/>
            <person name="Yoshida Y."/>
            <person name="Fujiwara T."/>
            <person name="Takio S."/>
            <person name="Tamura K."/>
            <person name="Chung S.J."/>
            <person name="Nakamura S."/>
            <person name="Kuroiwa H."/>
            <person name="Tanaka K."/>
            <person name="Sato N."/>
            <person name="Kuroiwa T."/>
        </authorList>
    </citation>
    <scope>NUCLEOTIDE SEQUENCE [LARGE SCALE GENOMIC DNA]</scope>
    <source>
        <strain evidence="6 7">10D</strain>
    </source>
</reference>
<dbReference type="GO" id="GO:0071949">
    <property type="term" value="F:FAD binding"/>
    <property type="evidence" value="ECO:0007669"/>
    <property type="project" value="TreeGrafter"/>
</dbReference>
<evidence type="ECO:0000256" key="4">
    <source>
        <dbReference type="SAM" id="MobiDB-lite"/>
    </source>
</evidence>
<evidence type="ECO:0000256" key="3">
    <source>
        <dbReference type="ARBA" id="ARBA00023002"/>
    </source>
</evidence>
<dbReference type="InterPro" id="IPR023753">
    <property type="entry name" value="FAD/NAD-binding_dom"/>
</dbReference>
<name>M1V5Y4_CYAM1</name>
<dbReference type="HOGENOM" id="CLU_443042_0_0_1"/>
<dbReference type="STRING" id="280699.M1V5Y4"/>
<evidence type="ECO:0000259" key="5">
    <source>
        <dbReference type="Pfam" id="PF07992"/>
    </source>
</evidence>
<feature type="region of interest" description="Disordered" evidence="4">
    <location>
        <begin position="586"/>
        <end position="617"/>
    </location>
</feature>
<sequence length="617" mass="67333">MSWGRALYCFELLSRSCSGLRTCSARRGLLKTCLASGLTAGLGLFAFAGDSDSLTNQLGAGLWHPSAADRLDKEPHERCNYRRRFHFWNQFRVWCALKAPWFSVSSAIANETSCEAAENSKVKSLSHKASASIGSSYDYVIIGGGPAAHEAAAELARCDADASLLVVTDQSYDPSWTQEQCKRWVNHHRVFHEGHRLQALDVEQKTVTLEGVDPIRYGRLLLATGQENSCPDSCVMGPNASRYFIPAGQLHAGCDWRECTEPRHYTLLGLDWYACVLASEIRTWSGGLHSVTILFPESEPLGEFLPKEVAKQVAQSLRDLGIELIPYAEPRYIQERTDTAAAQSDLELFFVRTYDRSVAVSFRTDRFTVLNKARPPGGVAVLKQVQHLEIDAILGGIVCNRELAAASDVYVAGDALCFPDPVAGRRRACGLEHACRTARMAARNMRGARQVYSDQAAHQFSFGSTTLLWFGDLHASDEMYQYVCSGVDASGESANGRLPGPEHTIVVYVRGRSTVTGILWVRAALPHPDALGFADDAVLAQTLASMKALIGQRVPSYGGSGTANATLEPRVREIFRCFTPYADRMRRRRSSSSGGGGGAHAASQRAGTPASRRGFGG</sequence>
<evidence type="ECO:0000313" key="6">
    <source>
        <dbReference type="EMBL" id="BAM81475.1"/>
    </source>
</evidence>
<keyword evidence="3" id="KW-0560">Oxidoreductase</keyword>
<dbReference type="eggNOG" id="KOG1346">
    <property type="taxonomic scope" value="Eukaryota"/>
</dbReference>
<reference evidence="6 7" key="1">
    <citation type="journal article" date="2004" name="Nature">
        <title>Genome sequence of the ultrasmall unicellular red alga Cyanidioschyzon merolae 10D.</title>
        <authorList>
            <person name="Matsuzaki M."/>
            <person name="Misumi O."/>
            <person name="Shin-i T."/>
            <person name="Maruyama S."/>
            <person name="Takahara M."/>
            <person name="Miyagishima S."/>
            <person name="Mori T."/>
            <person name="Nishida K."/>
            <person name="Yagisawa F."/>
            <person name="Nishida K."/>
            <person name="Yoshida Y."/>
            <person name="Nishimura Y."/>
            <person name="Nakao S."/>
            <person name="Kobayashi T."/>
            <person name="Momoyama Y."/>
            <person name="Higashiyama T."/>
            <person name="Minoda A."/>
            <person name="Sano M."/>
            <person name="Nomoto H."/>
            <person name="Oishi K."/>
            <person name="Hayashi H."/>
            <person name="Ohta F."/>
            <person name="Nishizaka S."/>
            <person name="Haga S."/>
            <person name="Miura S."/>
            <person name="Morishita T."/>
            <person name="Kabeya Y."/>
            <person name="Terasawa K."/>
            <person name="Suzuki Y."/>
            <person name="Ishii Y."/>
            <person name="Asakawa S."/>
            <person name="Takano H."/>
            <person name="Ohta N."/>
            <person name="Kuroiwa H."/>
            <person name="Tanaka K."/>
            <person name="Shimizu N."/>
            <person name="Sugano S."/>
            <person name="Sato N."/>
            <person name="Nozaki H."/>
            <person name="Ogasawara N."/>
            <person name="Kohara Y."/>
            <person name="Kuroiwa T."/>
        </authorList>
    </citation>
    <scope>NUCLEOTIDE SEQUENCE [LARGE SCALE GENOMIC DNA]</scope>
    <source>
        <strain evidence="6 7">10D</strain>
    </source>
</reference>
<dbReference type="SUPFAM" id="SSF51905">
    <property type="entry name" value="FAD/NAD(P)-binding domain"/>
    <property type="match status" value="2"/>
</dbReference>
<dbReference type="GO" id="GO:0012501">
    <property type="term" value="P:programmed cell death"/>
    <property type="evidence" value="ECO:0007669"/>
    <property type="project" value="TreeGrafter"/>
</dbReference>
<dbReference type="GeneID" id="16995587"/>
<dbReference type="RefSeq" id="XP_005537511.1">
    <property type="nucleotide sequence ID" value="XM_005537454.1"/>
</dbReference>
<dbReference type="GO" id="GO:0033108">
    <property type="term" value="P:mitochondrial respiratory chain complex assembly"/>
    <property type="evidence" value="ECO:0007669"/>
    <property type="project" value="TreeGrafter"/>
</dbReference>
<dbReference type="OMA" id="RSIFFEH"/>
<feature type="domain" description="FAD/NAD(P)-binding" evidence="5">
    <location>
        <begin position="137"/>
        <end position="416"/>
    </location>
</feature>
<dbReference type="Proteomes" id="UP000007014">
    <property type="component" value="Chromosome 15"/>
</dbReference>
<protein>
    <submittedName>
        <fullName evidence="6">Similar to apoptosis-inducing factor AIF</fullName>
    </submittedName>
</protein>
<dbReference type="EMBL" id="AP006497">
    <property type="protein sequence ID" value="BAM81475.1"/>
    <property type="molecule type" value="Genomic_DNA"/>
</dbReference>
<gene>
    <name evidence="6" type="ORF">CYME_CMO099C</name>
</gene>
<dbReference type="InterPro" id="IPR036188">
    <property type="entry name" value="FAD/NAD-bd_sf"/>
</dbReference>
<keyword evidence="7" id="KW-1185">Reference proteome</keyword>
<dbReference type="KEGG" id="cme:CYME_CMO099C"/>
<dbReference type="Gene3D" id="3.50.50.60">
    <property type="entry name" value="FAD/NAD(P)-binding domain"/>
    <property type="match status" value="2"/>
</dbReference>
<organism evidence="6 7">
    <name type="scientific">Cyanidioschyzon merolae (strain NIES-3377 / 10D)</name>
    <name type="common">Unicellular red alga</name>
    <dbReference type="NCBI Taxonomy" id="280699"/>
    <lineage>
        <taxon>Eukaryota</taxon>
        <taxon>Rhodophyta</taxon>
        <taxon>Bangiophyceae</taxon>
        <taxon>Cyanidiales</taxon>
        <taxon>Cyanidiaceae</taxon>
        <taxon>Cyanidioschyzon</taxon>
    </lineage>
</organism>
<dbReference type="PANTHER" id="PTHR43557:SF4">
    <property type="entry name" value="APOPTOSIS-INDUCING FACTOR 1, MITOCHONDRIAL"/>
    <property type="match status" value="1"/>
</dbReference>